<dbReference type="InterPro" id="IPR012338">
    <property type="entry name" value="Beta-lactam/transpept-like"/>
</dbReference>
<comment type="catalytic activity">
    <reaction evidence="8">
        <text>[GlcNAc-(1-&gt;4)-Mur2Ac(oyl-L-Ala-gamma-D-Glu-L-Lys-D-Ala-D-Ala)](n)-di-trans,octa-cis-undecaprenyl diphosphate + beta-D-GlcNAc-(1-&gt;4)-Mur2Ac(oyl-L-Ala-gamma-D-Glu-L-Lys-D-Ala-D-Ala)-di-trans,octa-cis-undecaprenyl diphosphate = [GlcNAc-(1-&gt;4)-Mur2Ac(oyl-L-Ala-gamma-D-Glu-L-Lys-D-Ala-D-Ala)](n+1)-di-trans,octa-cis-undecaprenyl diphosphate + di-trans,octa-cis-undecaprenyl diphosphate + H(+)</text>
        <dbReference type="Rhea" id="RHEA:23708"/>
        <dbReference type="Rhea" id="RHEA-COMP:9602"/>
        <dbReference type="Rhea" id="RHEA-COMP:9603"/>
        <dbReference type="ChEBI" id="CHEBI:15378"/>
        <dbReference type="ChEBI" id="CHEBI:58405"/>
        <dbReference type="ChEBI" id="CHEBI:60033"/>
        <dbReference type="ChEBI" id="CHEBI:78435"/>
        <dbReference type="EC" id="2.4.99.28"/>
    </reaction>
</comment>
<keyword evidence="14" id="KW-1185">Reference proteome</keyword>
<dbReference type="GO" id="GO:0006508">
    <property type="term" value="P:proteolysis"/>
    <property type="evidence" value="ECO:0007669"/>
    <property type="project" value="UniProtKB-KW"/>
</dbReference>
<evidence type="ECO:0000256" key="4">
    <source>
        <dbReference type="ARBA" id="ARBA00022679"/>
    </source>
</evidence>
<gene>
    <name evidence="13" type="ORF">BO222_08075</name>
</gene>
<dbReference type="InterPro" id="IPR001264">
    <property type="entry name" value="Glyco_trans_51"/>
</dbReference>
<feature type="compositionally biased region" description="Acidic residues" evidence="9">
    <location>
        <begin position="715"/>
        <end position="724"/>
    </location>
</feature>
<feature type="domain" description="Glycosyl transferase family 51" evidence="12">
    <location>
        <begin position="78"/>
        <end position="271"/>
    </location>
</feature>
<keyword evidence="10" id="KW-1133">Transmembrane helix</keyword>
<dbReference type="AlphaFoldDB" id="A0A1U7NF22"/>
<dbReference type="Gene3D" id="1.10.3810.10">
    <property type="entry name" value="Biosynthetic peptidoglycan transglycosylase-like"/>
    <property type="match status" value="1"/>
</dbReference>
<dbReference type="InterPro" id="IPR050396">
    <property type="entry name" value="Glycosyltr_51/Transpeptidase"/>
</dbReference>
<evidence type="ECO:0000256" key="5">
    <source>
        <dbReference type="ARBA" id="ARBA00022801"/>
    </source>
</evidence>
<feature type="region of interest" description="Disordered" evidence="9">
    <location>
        <begin position="760"/>
        <end position="812"/>
    </location>
</feature>
<dbReference type="GeneID" id="82203132"/>
<dbReference type="PANTHER" id="PTHR32282:SF29">
    <property type="entry name" value="PENICILLIN-BINDING PROTEIN 1A"/>
    <property type="match status" value="1"/>
</dbReference>
<evidence type="ECO:0000256" key="1">
    <source>
        <dbReference type="ARBA" id="ARBA00022645"/>
    </source>
</evidence>
<dbReference type="RefSeq" id="WP_075820025.1">
    <property type="nucleotide sequence ID" value="NZ_CAPNHH010000068.1"/>
</dbReference>
<comment type="caution">
    <text evidence="13">The sequence shown here is derived from an EMBL/GenBank/DDBJ whole genome shotgun (WGS) entry which is preliminary data.</text>
</comment>
<proteinExistence type="predicted"/>
<dbReference type="GO" id="GO:0030288">
    <property type="term" value="C:outer membrane-bounded periplasmic space"/>
    <property type="evidence" value="ECO:0007669"/>
    <property type="project" value="TreeGrafter"/>
</dbReference>
<evidence type="ECO:0000259" key="11">
    <source>
        <dbReference type="Pfam" id="PF00905"/>
    </source>
</evidence>
<dbReference type="GO" id="GO:0009002">
    <property type="term" value="F:serine-type D-Ala-D-Ala carboxypeptidase activity"/>
    <property type="evidence" value="ECO:0007669"/>
    <property type="project" value="UniProtKB-EC"/>
</dbReference>
<evidence type="ECO:0000256" key="10">
    <source>
        <dbReference type="SAM" id="Phobius"/>
    </source>
</evidence>
<dbReference type="SUPFAM" id="SSF56601">
    <property type="entry name" value="beta-lactamase/transpeptidase-like"/>
    <property type="match status" value="1"/>
</dbReference>
<evidence type="ECO:0000313" key="14">
    <source>
        <dbReference type="Proteomes" id="UP000186341"/>
    </source>
</evidence>
<dbReference type="InterPro" id="IPR023346">
    <property type="entry name" value="Lysozyme-like_dom_sf"/>
</dbReference>
<sequence length="827" mass="91938">MQNSNNNSTPSKKPRRKLDIWNKIAVCILTLFMVGCISVFFILVNVINDPEGMRFSRDGLSTLSNSRIFDDAGNLAFEFGEEIREDITYEQIPQNVIDAFLSIEDSRFFEHSGFDLPRFLAAAVTNLKSGSFSQGGSTLTMQMIDNAFTKNQEEKISNEKGSVSKLDQIKLKIQEIYLSLIAEQTIEKEEIMEYYLNRIWFGSAGSTRGIQKAAKYYFNKDVSELNLPESAFLAGAINAPALYNPLNNRSDSEFDHLAAATERRNTTLDLMLQHGYITQEEHDLAVNTDLALSLNYIPQVSTDANEAYINQVISEAIQLTGQDPAIIPMDIYTALNQDVQGEVDRVMNGEVIPFPNEAFDVGLAITNPQSGEIIAVGPGRRYHEQDVKQDNSINTRQPGSSMKPLLAYCSTFDLLGWATTHTVQDKAKDYWNAGFNLVNSDGRYEGNISLEYALGVSKNTTAAATMIELVDNTGIPYWVDFCKKLGFDDEVAETFNPQFAIGGSNMFASPVQMSSAYSMFANNGVRINSHRIRRIIRRSDNEEINGNTTENELISAQAAWMMSQLLEKVVTGGYYNFNNLLTSTNYPVYAKSGTSDWAEDGLQYGIPSTTIKDEWSIAYTDKISIACWSGYTPEYFSQGWYIDMPTLNEATAFKINDHLLEYMNNSMGFAAIPRPDGVSDYGKGYIKTEFVEQGDSTSHTPAPTPTPEPEQSGDQTDDMTPEVDEAAKSACEGSGGSFTDNACVCPSGTYLNGTACAPIQVEPTPEQPEQPEQPGQPEQPEQPSPEQPEQPEQPENPEQTTPEQPEQPTGFAMTLMNLFMLPMRRFF</sequence>
<keyword evidence="2" id="KW-0645">Protease</keyword>
<keyword evidence="5" id="KW-0378">Hydrolase</keyword>
<dbReference type="GO" id="GO:0008658">
    <property type="term" value="F:penicillin binding"/>
    <property type="evidence" value="ECO:0007669"/>
    <property type="project" value="InterPro"/>
</dbReference>
<dbReference type="EMBL" id="MPJW01000157">
    <property type="protein sequence ID" value="OLU38650.1"/>
    <property type="molecule type" value="Genomic_DNA"/>
</dbReference>
<dbReference type="GO" id="GO:0008955">
    <property type="term" value="F:peptidoglycan glycosyltransferase activity"/>
    <property type="evidence" value="ECO:0007669"/>
    <property type="project" value="UniProtKB-EC"/>
</dbReference>
<evidence type="ECO:0000256" key="2">
    <source>
        <dbReference type="ARBA" id="ARBA00022670"/>
    </source>
</evidence>
<accession>A0A1U7NF22</accession>
<keyword evidence="3" id="KW-0328">Glycosyltransferase</keyword>
<keyword evidence="4" id="KW-0808">Transferase</keyword>
<evidence type="ECO:0000313" key="13">
    <source>
        <dbReference type="EMBL" id="OLU38650.1"/>
    </source>
</evidence>
<feature type="domain" description="Penicillin-binding protein transpeptidase" evidence="11">
    <location>
        <begin position="364"/>
        <end position="604"/>
    </location>
</feature>
<keyword evidence="10" id="KW-0812">Transmembrane</keyword>
<dbReference type="Pfam" id="PF00905">
    <property type="entry name" value="Transpeptidase"/>
    <property type="match status" value="1"/>
</dbReference>
<keyword evidence="1" id="KW-0121">Carboxypeptidase</keyword>
<keyword evidence="10" id="KW-0472">Membrane</keyword>
<evidence type="ECO:0000259" key="12">
    <source>
        <dbReference type="Pfam" id="PF00912"/>
    </source>
</evidence>
<keyword evidence="6" id="KW-0511">Multifunctional enzyme</keyword>
<dbReference type="Proteomes" id="UP000186341">
    <property type="component" value="Unassembled WGS sequence"/>
</dbReference>
<dbReference type="Pfam" id="PF00912">
    <property type="entry name" value="Transgly"/>
    <property type="match status" value="1"/>
</dbReference>
<comment type="catalytic activity">
    <reaction evidence="7">
        <text>Preferential cleavage: (Ac)2-L-Lys-D-Ala-|-D-Ala. Also transpeptidation of peptidyl-alanyl moieties that are N-acyl substituents of D-alanine.</text>
        <dbReference type="EC" id="3.4.16.4"/>
    </reaction>
</comment>
<evidence type="ECO:0000256" key="3">
    <source>
        <dbReference type="ARBA" id="ARBA00022676"/>
    </source>
</evidence>
<evidence type="ECO:0000256" key="8">
    <source>
        <dbReference type="ARBA" id="ARBA00049902"/>
    </source>
</evidence>
<dbReference type="InterPro" id="IPR001460">
    <property type="entry name" value="PCN-bd_Tpept"/>
</dbReference>
<protein>
    <submittedName>
        <fullName evidence="13">Uncharacterized protein</fullName>
    </submittedName>
</protein>
<feature type="compositionally biased region" description="Low complexity" evidence="9">
    <location>
        <begin position="770"/>
        <end position="779"/>
    </location>
</feature>
<evidence type="ECO:0000256" key="6">
    <source>
        <dbReference type="ARBA" id="ARBA00023268"/>
    </source>
</evidence>
<evidence type="ECO:0000256" key="7">
    <source>
        <dbReference type="ARBA" id="ARBA00034000"/>
    </source>
</evidence>
<feature type="region of interest" description="Disordered" evidence="9">
    <location>
        <begin position="691"/>
        <end position="738"/>
    </location>
</feature>
<dbReference type="PANTHER" id="PTHR32282">
    <property type="entry name" value="BINDING PROTEIN TRANSPEPTIDASE, PUTATIVE-RELATED"/>
    <property type="match status" value="1"/>
</dbReference>
<feature type="compositionally biased region" description="Low complexity" evidence="9">
    <location>
        <begin position="796"/>
        <end position="809"/>
    </location>
</feature>
<evidence type="ECO:0000256" key="9">
    <source>
        <dbReference type="SAM" id="MobiDB-lite"/>
    </source>
</evidence>
<dbReference type="SUPFAM" id="SSF53955">
    <property type="entry name" value="Lysozyme-like"/>
    <property type="match status" value="1"/>
</dbReference>
<dbReference type="GO" id="GO:0009252">
    <property type="term" value="P:peptidoglycan biosynthetic process"/>
    <property type="evidence" value="ECO:0007669"/>
    <property type="project" value="TreeGrafter"/>
</dbReference>
<name>A0A1U7NF22_9FIRM</name>
<organism evidence="13 14">
    <name type="scientific">Ileibacterium valens</name>
    <dbReference type="NCBI Taxonomy" id="1862668"/>
    <lineage>
        <taxon>Bacteria</taxon>
        <taxon>Bacillati</taxon>
        <taxon>Bacillota</taxon>
        <taxon>Erysipelotrichia</taxon>
        <taxon>Erysipelotrichales</taxon>
        <taxon>Erysipelotrichaceae</taxon>
        <taxon>Ileibacterium</taxon>
    </lineage>
</organism>
<feature type="transmembrane region" description="Helical" evidence="10">
    <location>
        <begin position="20"/>
        <end position="44"/>
    </location>
</feature>
<dbReference type="InterPro" id="IPR036950">
    <property type="entry name" value="PBP_transglycosylase"/>
</dbReference>
<dbReference type="Gene3D" id="3.40.710.10">
    <property type="entry name" value="DD-peptidase/beta-lactamase superfamily"/>
    <property type="match status" value="1"/>
</dbReference>
<reference evidence="13 14" key="1">
    <citation type="submission" date="2016-11" db="EMBL/GenBank/DDBJ databases">
        <title>Description of two novel members of the family Erysipelotrichaceae: Ileibacterium lipovorans gen. nov., sp. nov. and Dubosiella newyorkensis, gen. nov., sp. nov.</title>
        <authorList>
            <person name="Cox L.M."/>
            <person name="Sohn J."/>
            <person name="Tyrrell K.L."/>
            <person name="Citron D.M."/>
            <person name="Lawson P.A."/>
            <person name="Patel N.B."/>
            <person name="Iizumi T."/>
            <person name="Perez-Perez G.I."/>
            <person name="Goldstein E.J."/>
            <person name="Blaser M.J."/>
        </authorList>
    </citation>
    <scope>NUCLEOTIDE SEQUENCE [LARGE SCALE GENOMIC DNA]</scope>
    <source>
        <strain evidence="13 14">NYU-BL-A3</strain>
    </source>
</reference>